<dbReference type="PANTHER" id="PTHR33110">
    <property type="entry name" value="F-BOX/KELCH-REPEAT PROTEIN-RELATED"/>
    <property type="match status" value="1"/>
</dbReference>
<proteinExistence type="predicted"/>
<accession>A0A2T8I5N6</accession>
<sequence length="348" mass="39003">MPSQQSAIATSWSDLLPELLVRIAACCPNPADRARFRSVCRHCPQMPPPPWVVLHDGSFLMLSDGDRHLPSAILPDYGGYLKPSDGGTHRLALPRSTTCVGSTDGWLVLCRSTPSSGDTFLQLHNPFSNTTVPLPGVDAVRARTPPREWFRVAKVLMRSGADDMVAVMTISRSYPFVLSLPGKGAWMPDPHAPPYMHIIDVAFLGDKLYGITKAEDLFSFDLSLMHNDDGEVAPAITHCERVIRHPLDHYAVVPWSDVEDEEDTERMKKTYSEEEDDDDEDEEGEEDSCFEYDTENLQVPSRVDFWIDDANKDCFVVTIRYTRKVEVFEADTEAGAWVPVPSHKLIQL</sequence>
<gene>
    <name evidence="3" type="ORF">PAHAL_9G541900</name>
</gene>
<dbReference type="EMBL" id="CM008054">
    <property type="protein sequence ID" value="PVH32985.1"/>
    <property type="molecule type" value="Genomic_DNA"/>
</dbReference>
<protein>
    <recommendedName>
        <fullName evidence="2">KIB1-4 beta-propeller domain-containing protein</fullName>
    </recommendedName>
</protein>
<feature type="compositionally biased region" description="Acidic residues" evidence="1">
    <location>
        <begin position="273"/>
        <end position="291"/>
    </location>
</feature>
<organism evidence="3">
    <name type="scientific">Panicum hallii</name>
    <dbReference type="NCBI Taxonomy" id="206008"/>
    <lineage>
        <taxon>Eukaryota</taxon>
        <taxon>Viridiplantae</taxon>
        <taxon>Streptophyta</taxon>
        <taxon>Embryophyta</taxon>
        <taxon>Tracheophyta</taxon>
        <taxon>Spermatophyta</taxon>
        <taxon>Magnoliopsida</taxon>
        <taxon>Liliopsida</taxon>
        <taxon>Poales</taxon>
        <taxon>Poaceae</taxon>
        <taxon>PACMAD clade</taxon>
        <taxon>Panicoideae</taxon>
        <taxon>Panicodae</taxon>
        <taxon>Paniceae</taxon>
        <taxon>Panicinae</taxon>
        <taxon>Panicum</taxon>
        <taxon>Panicum sect. Panicum</taxon>
    </lineage>
</organism>
<dbReference type="Pfam" id="PF03478">
    <property type="entry name" value="Beta-prop_KIB1-4"/>
    <property type="match status" value="1"/>
</dbReference>
<evidence type="ECO:0000259" key="2">
    <source>
        <dbReference type="Pfam" id="PF03478"/>
    </source>
</evidence>
<dbReference type="Proteomes" id="UP000243499">
    <property type="component" value="Chromosome 9"/>
</dbReference>
<dbReference type="InterPro" id="IPR005174">
    <property type="entry name" value="KIB1-4_b-propeller"/>
</dbReference>
<dbReference type="AlphaFoldDB" id="A0A2T8I5N6"/>
<dbReference type="Gramene" id="PVH32985">
    <property type="protein sequence ID" value="PVH32985"/>
    <property type="gene ID" value="PAHAL_9G541900"/>
</dbReference>
<evidence type="ECO:0000313" key="3">
    <source>
        <dbReference type="EMBL" id="PVH32985.1"/>
    </source>
</evidence>
<feature type="domain" description="KIB1-4 beta-propeller" evidence="2">
    <location>
        <begin position="82"/>
        <end position="341"/>
    </location>
</feature>
<dbReference type="PANTHER" id="PTHR33110:SF76">
    <property type="entry name" value="DUF295 DOMAIN-CONTAINING PROTEIN"/>
    <property type="match status" value="1"/>
</dbReference>
<reference evidence="3" key="1">
    <citation type="submission" date="2018-04" db="EMBL/GenBank/DDBJ databases">
        <title>WGS assembly of Panicum hallii.</title>
        <authorList>
            <person name="Lovell J."/>
            <person name="Jenkins J."/>
            <person name="Lowry D."/>
            <person name="Mamidi S."/>
            <person name="Sreedasyam A."/>
            <person name="Weng X."/>
            <person name="Barry K."/>
            <person name="Bonette J."/>
            <person name="Campitelli B."/>
            <person name="Daum C."/>
            <person name="Gordon S."/>
            <person name="Gould B."/>
            <person name="Lipzen A."/>
            <person name="Macqueen A."/>
            <person name="Palacio-Mejia J."/>
            <person name="Plott C."/>
            <person name="Shakirov E."/>
            <person name="Shu S."/>
            <person name="Yoshinaga Y."/>
            <person name="Zane M."/>
            <person name="Rokhsar D."/>
            <person name="Grimwood J."/>
            <person name="Schmutz J."/>
            <person name="Juenger T."/>
        </authorList>
    </citation>
    <scope>NUCLEOTIDE SEQUENCE [LARGE SCALE GENOMIC DNA]</scope>
    <source>
        <strain evidence="3">FIL2</strain>
    </source>
</reference>
<feature type="region of interest" description="Disordered" evidence="1">
    <location>
        <begin position="261"/>
        <end position="291"/>
    </location>
</feature>
<name>A0A2T8I5N6_9POAL</name>
<evidence type="ECO:0000256" key="1">
    <source>
        <dbReference type="SAM" id="MobiDB-lite"/>
    </source>
</evidence>